<accession>A0A290Z019</accession>
<sequence>MTSVAEVRLALEQVAEGLRDAYRLTREAQDLLVDAVDVLAEAGENHHEELVPPAFLRAREAFPDELELIVSSLELVQRLAAEL</sequence>
<dbReference type="KEGG" id="apre:CNX65_02760"/>
<dbReference type="RefSeq" id="WP_096491365.1">
    <property type="nucleotide sequence ID" value="NZ_CP023445.1"/>
</dbReference>
<evidence type="ECO:0000313" key="2">
    <source>
        <dbReference type="Proteomes" id="UP000218505"/>
    </source>
</evidence>
<name>A0A290Z019_9PSEU</name>
<dbReference type="Proteomes" id="UP000218505">
    <property type="component" value="Chromosome"/>
</dbReference>
<reference evidence="1" key="1">
    <citation type="submission" date="2017-09" db="EMBL/GenBank/DDBJ databases">
        <title>Complete Genome Sequence of ansamitocin-producing Bacterium Actinosynnema pretiosum X47.</title>
        <authorList>
            <person name="Cao G."/>
            <person name="Zong G."/>
            <person name="Zhong C."/>
            <person name="Fu J."/>
        </authorList>
    </citation>
    <scope>NUCLEOTIDE SEQUENCE [LARGE SCALE GENOMIC DNA]</scope>
    <source>
        <strain evidence="1">X47</strain>
    </source>
</reference>
<dbReference type="AlphaFoldDB" id="A0A290Z019"/>
<gene>
    <name evidence="1" type="ORF">CNX65_02760</name>
</gene>
<keyword evidence="2" id="KW-1185">Reference proteome</keyword>
<protein>
    <submittedName>
        <fullName evidence="1">Uncharacterized protein</fullName>
    </submittedName>
</protein>
<evidence type="ECO:0000313" key="1">
    <source>
        <dbReference type="EMBL" id="ATE52347.1"/>
    </source>
</evidence>
<dbReference type="EMBL" id="CP023445">
    <property type="protein sequence ID" value="ATE52347.1"/>
    <property type="molecule type" value="Genomic_DNA"/>
</dbReference>
<organism evidence="1 2">
    <name type="scientific">Actinosynnema pretiosum</name>
    <dbReference type="NCBI Taxonomy" id="42197"/>
    <lineage>
        <taxon>Bacteria</taxon>
        <taxon>Bacillati</taxon>
        <taxon>Actinomycetota</taxon>
        <taxon>Actinomycetes</taxon>
        <taxon>Pseudonocardiales</taxon>
        <taxon>Pseudonocardiaceae</taxon>
        <taxon>Actinosynnema</taxon>
    </lineage>
</organism>
<proteinExistence type="predicted"/>